<dbReference type="GO" id="GO:0016887">
    <property type="term" value="F:ATP hydrolysis activity"/>
    <property type="evidence" value="ECO:0007669"/>
    <property type="project" value="InterPro"/>
</dbReference>
<keyword evidence="8" id="KW-0472">Membrane</keyword>
<evidence type="ECO:0000256" key="5">
    <source>
        <dbReference type="ARBA" id="ARBA00022741"/>
    </source>
</evidence>
<dbReference type="Proteomes" id="UP000228758">
    <property type="component" value="Unassembled WGS sequence"/>
</dbReference>
<keyword evidence="6 10" id="KW-0067">ATP-binding</keyword>
<evidence type="ECO:0000256" key="8">
    <source>
        <dbReference type="ARBA" id="ARBA00023136"/>
    </source>
</evidence>
<dbReference type="Gene3D" id="3.40.50.300">
    <property type="entry name" value="P-loop containing nucleotide triphosphate hydrolases"/>
    <property type="match status" value="2"/>
</dbReference>
<dbReference type="PANTHER" id="PTHR43790:SF9">
    <property type="entry name" value="GALACTOFURANOSE TRANSPORTER ATP-BINDING PROTEIN YTFR"/>
    <property type="match status" value="1"/>
</dbReference>
<dbReference type="AlphaFoldDB" id="A0A2M9CGI1"/>
<evidence type="ECO:0000256" key="1">
    <source>
        <dbReference type="ARBA" id="ARBA00004202"/>
    </source>
</evidence>
<dbReference type="CDD" id="cd03216">
    <property type="entry name" value="ABC_Carb_Monos_I"/>
    <property type="match status" value="1"/>
</dbReference>
<dbReference type="RefSeq" id="WP_100363347.1">
    <property type="nucleotide sequence ID" value="NZ_PGFF01000001.1"/>
</dbReference>
<dbReference type="InterPro" id="IPR027417">
    <property type="entry name" value="P-loop_NTPase"/>
</dbReference>
<dbReference type="SUPFAM" id="SSF52540">
    <property type="entry name" value="P-loop containing nucleoside triphosphate hydrolases"/>
    <property type="match status" value="2"/>
</dbReference>
<comment type="subcellular location">
    <subcellularLocation>
        <location evidence="1">Cell membrane</location>
        <topology evidence="1">Peripheral membrane protein</topology>
    </subcellularLocation>
</comment>
<dbReference type="EMBL" id="PGFF01000001">
    <property type="protein sequence ID" value="PJJ70987.1"/>
    <property type="molecule type" value="Genomic_DNA"/>
</dbReference>
<dbReference type="PANTHER" id="PTHR43790">
    <property type="entry name" value="CARBOHYDRATE TRANSPORT ATP-BINDING PROTEIN MG119-RELATED"/>
    <property type="match status" value="1"/>
</dbReference>
<feature type="domain" description="ABC transporter" evidence="9">
    <location>
        <begin position="9"/>
        <end position="245"/>
    </location>
</feature>
<dbReference type="Pfam" id="PF00005">
    <property type="entry name" value="ABC_tran"/>
    <property type="match status" value="2"/>
</dbReference>
<protein>
    <submittedName>
        <fullName evidence="10">Ribose transport system ATP-binding protein</fullName>
    </submittedName>
</protein>
<dbReference type="FunFam" id="3.40.50.300:FF:000127">
    <property type="entry name" value="Ribose import ATP-binding protein RbsA"/>
    <property type="match status" value="1"/>
</dbReference>
<dbReference type="InterPro" id="IPR017871">
    <property type="entry name" value="ABC_transporter-like_CS"/>
</dbReference>
<gene>
    <name evidence="10" type="ORF">CLV46_0521</name>
</gene>
<dbReference type="GO" id="GO:0005524">
    <property type="term" value="F:ATP binding"/>
    <property type="evidence" value="ECO:0007669"/>
    <property type="project" value="UniProtKB-KW"/>
</dbReference>
<keyword evidence="11" id="KW-1185">Reference proteome</keyword>
<keyword evidence="5" id="KW-0547">Nucleotide-binding</keyword>
<comment type="caution">
    <text evidence="10">The sequence shown here is derived from an EMBL/GenBank/DDBJ whole genome shotgun (WGS) entry which is preliminary data.</text>
</comment>
<evidence type="ECO:0000256" key="4">
    <source>
        <dbReference type="ARBA" id="ARBA00022737"/>
    </source>
</evidence>
<keyword evidence="3" id="KW-1003">Cell membrane</keyword>
<dbReference type="InterPro" id="IPR050107">
    <property type="entry name" value="ABC_carbohydrate_import_ATPase"/>
</dbReference>
<dbReference type="CDD" id="cd03215">
    <property type="entry name" value="ABC_Carb_Monos_II"/>
    <property type="match status" value="1"/>
</dbReference>
<name>A0A2M9CGI1_9MICO</name>
<keyword evidence="2" id="KW-0813">Transport</keyword>
<evidence type="ECO:0000256" key="3">
    <source>
        <dbReference type="ARBA" id="ARBA00022475"/>
    </source>
</evidence>
<evidence type="ECO:0000256" key="7">
    <source>
        <dbReference type="ARBA" id="ARBA00022967"/>
    </source>
</evidence>
<dbReference type="InterPro" id="IPR003593">
    <property type="entry name" value="AAA+_ATPase"/>
</dbReference>
<evidence type="ECO:0000313" key="10">
    <source>
        <dbReference type="EMBL" id="PJJ70987.1"/>
    </source>
</evidence>
<evidence type="ECO:0000259" key="9">
    <source>
        <dbReference type="PROSITE" id="PS50893"/>
    </source>
</evidence>
<reference evidence="10 11" key="1">
    <citation type="submission" date="2017-11" db="EMBL/GenBank/DDBJ databases">
        <title>Genomic Encyclopedia of Archaeal and Bacterial Type Strains, Phase II (KMG-II): From Individual Species to Whole Genera.</title>
        <authorList>
            <person name="Goeker M."/>
        </authorList>
    </citation>
    <scope>NUCLEOTIDE SEQUENCE [LARGE SCALE GENOMIC DNA]</scope>
    <source>
        <strain evidence="10 11">DSM 27393</strain>
    </source>
</reference>
<dbReference type="PROSITE" id="PS00211">
    <property type="entry name" value="ABC_TRANSPORTER_1"/>
    <property type="match status" value="1"/>
</dbReference>
<dbReference type="PROSITE" id="PS50893">
    <property type="entry name" value="ABC_TRANSPORTER_2"/>
    <property type="match status" value="2"/>
</dbReference>
<sequence length="498" mass="53227">MTSAMTPVLAARGIEKSFFGVRVLHGVDLELRAGRVHGLVGENGAGKSTLMKVIAGVYEPDAGTVEFAGEQVRFSHPVQAMRAGVATVFQEFNLLPERTVAENVFLGREPRRRGLVDRRGMERATTDLLLELGVDFIEAGAPVRTLSVAEQQIVEIAKALSFDARVISMDEPTAALADHEVALLYTIVRRLAERGVAILYVSHRLKEVFDLCDEITVLKDGALVSTGPTTDLTTGELVRRMVGRSISTFFPPPREGTTVGEVRLQLEQVGNAYLDGIDLEVRAGEIVGLAGLQGSGRTELVEAVFGITPFTRGRMRLGGQEARITGPRAAVRAGLALITEDRKAQGLALNQSVLDNALLVVRSVLPQRAGEARQEVPGVLSSLEVSSRGLGQEVQYLSGGNQQKVVLAKWLATKPRVVLLDEPTRGIDVGAKVAVYDLMRELAADGVAILVVSSELPEVIGMADRIVVLHDGRVSAELPAGSTEEAVLAAATGQEEAA</sequence>
<proteinExistence type="predicted"/>
<evidence type="ECO:0000256" key="2">
    <source>
        <dbReference type="ARBA" id="ARBA00022448"/>
    </source>
</evidence>
<dbReference type="OrthoDB" id="39350at2"/>
<dbReference type="InterPro" id="IPR003439">
    <property type="entry name" value="ABC_transporter-like_ATP-bd"/>
</dbReference>
<dbReference type="SMART" id="SM00382">
    <property type="entry name" value="AAA"/>
    <property type="match status" value="2"/>
</dbReference>
<dbReference type="GO" id="GO:0005886">
    <property type="term" value="C:plasma membrane"/>
    <property type="evidence" value="ECO:0007669"/>
    <property type="project" value="UniProtKB-SubCell"/>
</dbReference>
<keyword evidence="7" id="KW-1278">Translocase</keyword>
<accession>A0A2M9CGI1</accession>
<keyword evidence="4" id="KW-0677">Repeat</keyword>
<evidence type="ECO:0000313" key="11">
    <source>
        <dbReference type="Proteomes" id="UP000228758"/>
    </source>
</evidence>
<evidence type="ECO:0000256" key="6">
    <source>
        <dbReference type="ARBA" id="ARBA00022840"/>
    </source>
</evidence>
<organism evidence="10 11">
    <name type="scientific">Diaminobutyricimonas aerilata</name>
    <dbReference type="NCBI Taxonomy" id="1162967"/>
    <lineage>
        <taxon>Bacteria</taxon>
        <taxon>Bacillati</taxon>
        <taxon>Actinomycetota</taxon>
        <taxon>Actinomycetes</taxon>
        <taxon>Micrococcales</taxon>
        <taxon>Microbacteriaceae</taxon>
        <taxon>Diaminobutyricimonas</taxon>
    </lineage>
</organism>
<feature type="domain" description="ABC transporter" evidence="9">
    <location>
        <begin position="259"/>
        <end position="496"/>
    </location>
</feature>